<evidence type="ECO:0000256" key="8">
    <source>
        <dbReference type="ARBA" id="ARBA00023128"/>
    </source>
</evidence>
<evidence type="ECO:0000256" key="6">
    <source>
        <dbReference type="ARBA" id="ARBA00022946"/>
    </source>
</evidence>
<keyword evidence="7" id="KW-0406">Ion transport</keyword>
<dbReference type="HAMAP" id="MF_00530">
    <property type="entry name" value="ATP_synth_epsil_bac"/>
    <property type="match status" value="1"/>
</dbReference>
<evidence type="ECO:0000256" key="5">
    <source>
        <dbReference type="ARBA" id="ARBA00022792"/>
    </source>
</evidence>
<dbReference type="PANTHER" id="PTHR13822:SF7">
    <property type="entry name" value="ATP SYNTHASE SUBUNIT DELTA, MITOCHONDRIAL"/>
    <property type="match status" value="1"/>
</dbReference>
<name>A0A8T2SGA0_CERRI</name>
<dbReference type="InterPro" id="IPR036771">
    <property type="entry name" value="ATPsynth_dsu/esu_N"/>
</dbReference>
<dbReference type="AlphaFoldDB" id="A0A8T2SGA0"/>
<proteinExistence type="inferred from homology"/>
<dbReference type="EMBL" id="CM035425">
    <property type="protein sequence ID" value="KAH7332186.1"/>
    <property type="molecule type" value="Genomic_DNA"/>
</dbReference>
<dbReference type="GO" id="GO:0005743">
    <property type="term" value="C:mitochondrial inner membrane"/>
    <property type="evidence" value="ECO:0007669"/>
    <property type="project" value="UniProtKB-SubCell"/>
</dbReference>
<keyword evidence="8" id="KW-0496">Mitochondrion</keyword>
<evidence type="ECO:0000256" key="4">
    <source>
        <dbReference type="ARBA" id="ARBA00022781"/>
    </source>
</evidence>
<sequence length="204" mass="21862">MWRRQIITKTRAVCRASSASRAFADKPADIPPPVSDAFKDAFKKAAPNLQLPKFPSQFMKPRPPVPGTLPTKLTVNFVLPYKSEMDAQEVDMIIVPATTGQMGILPGHVPTIAELKPGIMSVHEGSEVKQFFVSGGFAFVHPNSVADVTVVDAYPLDVFDAEEVKRGLADFTQKSAAATTDSEKAEAEIGVQVHSALSAALGLS</sequence>
<comment type="similarity">
    <text evidence="2">Belongs to the ATPase epsilon chain family.</text>
</comment>
<evidence type="ECO:0000256" key="1">
    <source>
        <dbReference type="ARBA" id="ARBA00004273"/>
    </source>
</evidence>
<dbReference type="InterPro" id="IPR020546">
    <property type="entry name" value="ATP_synth_F1_dsu/esu_N"/>
</dbReference>
<dbReference type="OrthoDB" id="270171at2759"/>
<gene>
    <name evidence="11" type="ORF">KP509_20G073900</name>
</gene>
<dbReference type="OMA" id="PHQTIYR"/>
<evidence type="ECO:0000256" key="7">
    <source>
        <dbReference type="ARBA" id="ARBA00023065"/>
    </source>
</evidence>
<keyword evidence="9" id="KW-0472">Membrane</keyword>
<organism evidence="11 12">
    <name type="scientific">Ceratopteris richardii</name>
    <name type="common">Triangle waterfern</name>
    <dbReference type="NCBI Taxonomy" id="49495"/>
    <lineage>
        <taxon>Eukaryota</taxon>
        <taxon>Viridiplantae</taxon>
        <taxon>Streptophyta</taxon>
        <taxon>Embryophyta</taxon>
        <taxon>Tracheophyta</taxon>
        <taxon>Polypodiopsida</taxon>
        <taxon>Polypodiidae</taxon>
        <taxon>Polypodiales</taxon>
        <taxon>Pteridineae</taxon>
        <taxon>Pteridaceae</taxon>
        <taxon>Parkerioideae</taxon>
        <taxon>Ceratopteris</taxon>
    </lineage>
</organism>
<keyword evidence="3" id="KW-0813">Transport</keyword>
<dbReference type="CDD" id="cd12152">
    <property type="entry name" value="F1-ATPase_delta"/>
    <property type="match status" value="1"/>
</dbReference>
<dbReference type="GO" id="GO:0045259">
    <property type="term" value="C:proton-transporting ATP synthase complex"/>
    <property type="evidence" value="ECO:0007669"/>
    <property type="project" value="InterPro"/>
</dbReference>
<evidence type="ECO:0000256" key="9">
    <source>
        <dbReference type="ARBA" id="ARBA00023136"/>
    </source>
</evidence>
<dbReference type="Proteomes" id="UP000825935">
    <property type="component" value="Chromosome 20"/>
</dbReference>
<keyword evidence="6" id="KW-0809">Transit peptide</keyword>
<evidence type="ECO:0000256" key="2">
    <source>
        <dbReference type="ARBA" id="ARBA00005712"/>
    </source>
</evidence>
<reference evidence="11" key="1">
    <citation type="submission" date="2021-08" db="EMBL/GenBank/DDBJ databases">
        <title>WGS assembly of Ceratopteris richardii.</title>
        <authorList>
            <person name="Marchant D.B."/>
            <person name="Chen G."/>
            <person name="Jenkins J."/>
            <person name="Shu S."/>
            <person name="Leebens-Mack J."/>
            <person name="Grimwood J."/>
            <person name="Schmutz J."/>
            <person name="Soltis P."/>
            <person name="Soltis D."/>
            <person name="Chen Z.-H."/>
        </authorList>
    </citation>
    <scope>NUCLEOTIDE SEQUENCE</scope>
    <source>
        <strain evidence="11">Whitten #5841</strain>
        <tissue evidence="11">Leaf</tissue>
    </source>
</reference>
<dbReference type="InterPro" id="IPR001469">
    <property type="entry name" value="ATP_synth_F1_dsu/esu"/>
</dbReference>
<dbReference type="SUPFAM" id="SSF51344">
    <property type="entry name" value="Epsilon subunit of F1F0-ATP synthase N-terminal domain"/>
    <property type="match status" value="1"/>
</dbReference>
<keyword evidence="4" id="KW-0375">Hydrogen ion transport</keyword>
<keyword evidence="12" id="KW-1185">Reference proteome</keyword>
<keyword evidence="5" id="KW-0999">Mitochondrion inner membrane</keyword>
<evidence type="ECO:0000313" key="12">
    <source>
        <dbReference type="Proteomes" id="UP000825935"/>
    </source>
</evidence>
<dbReference type="Gene3D" id="2.60.15.10">
    <property type="entry name" value="F0F1 ATP synthase delta/epsilon subunit, N-terminal"/>
    <property type="match status" value="1"/>
</dbReference>
<comment type="caution">
    <text evidence="11">The sequence shown here is derived from an EMBL/GenBank/DDBJ whole genome shotgun (WGS) entry which is preliminary data.</text>
</comment>
<accession>A0A8T2SGA0</accession>
<evidence type="ECO:0000259" key="10">
    <source>
        <dbReference type="Pfam" id="PF02823"/>
    </source>
</evidence>
<comment type="subcellular location">
    <subcellularLocation>
        <location evidence="1">Mitochondrion inner membrane</location>
    </subcellularLocation>
</comment>
<dbReference type="Pfam" id="PF02823">
    <property type="entry name" value="ATP-synt_DE_N"/>
    <property type="match status" value="1"/>
</dbReference>
<dbReference type="GO" id="GO:0046933">
    <property type="term" value="F:proton-transporting ATP synthase activity, rotational mechanism"/>
    <property type="evidence" value="ECO:0007669"/>
    <property type="project" value="InterPro"/>
</dbReference>
<evidence type="ECO:0000256" key="3">
    <source>
        <dbReference type="ARBA" id="ARBA00022448"/>
    </source>
</evidence>
<evidence type="ECO:0000313" key="11">
    <source>
        <dbReference type="EMBL" id="KAH7332186.1"/>
    </source>
</evidence>
<protein>
    <recommendedName>
        <fullName evidence="10">ATP synthase F1 complex delta/epsilon subunit N-terminal domain-containing protein</fullName>
    </recommendedName>
</protein>
<dbReference type="PANTHER" id="PTHR13822">
    <property type="entry name" value="ATP SYNTHASE DELTA/EPSILON CHAIN"/>
    <property type="match status" value="1"/>
</dbReference>
<feature type="domain" description="ATP synthase F1 complex delta/epsilon subunit N-terminal" evidence="10">
    <location>
        <begin position="73"/>
        <end position="145"/>
    </location>
</feature>